<name>A0A8K0UWU4_9AGAR</name>
<accession>A0A8K0UWU4</accession>
<dbReference type="OrthoDB" id="2592022at2759"/>
<feature type="region of interest" description="Disordered" evidence="2">
    <location>
        <begin position="847"/>
        <end position="998"/>
    </location>
</feature>
<dbReference type="AlphaFoldDB" id="A0A8K0UWU4"/>
<feature type="compositionally biased region" description="Low complexity" evidence="2">
    <location>
        <begin position="935"/>
        <end position="955"/>
    </location>
</feature>
<feature type="compositionally biased region" description="Polar residues" evidence="2">
    <location>
        <begin position="898"/>
        <end position="919"/>
    </location>
</feature>
<feature type="coiled-coil region" evidence="1">
    <location>
        <begin position="245"/>
        <end position="272"/>
    </location>
</feature>
<feature type="compositionally biased region" description="Low complexity" evidence="2">
    <location>
        <begin position="864"/>
        <end position="879"/>
    </location>
</feature>
<dbReference type="Proteomes" id="UP000813824">
    <property type="component" value="Unassembled WGS sequence"/>
</dbReference>
<reference evidence="3" key="1">
    <citation type="journal article" date="2021" name="New Phytol.">
        <title>Evolutionary innovations through gain and loss of genes in the ectomycorrhizal Boletales.</title>
        <authorList>
            <person name="Wu G."/>
            <person name="Miyauchi S."/>
            <person name="Morin E."/>
            <person name="Kuo A."/>
            <person name="Drula E."/>
            <person name="Varga T."/>
            <person name="Kohler A."/>
            <person name="Feng B."/>
            <person name="Cao Y."/>
            <person name="Lipzen A."/>
            <person name="Daum C."/>
            <person name="Hundley H."/>
            <person name="Pangilinan J."/>
            <person name="Johnson J."/>
            <person name="Barry K."/>
            <person name="LaButti K."/>
            <person name="Ng V."/>
            <person name="Ahrendt S."/>
            <person name="Min B."/>
            <person name="Choi I.G."/>
            <person name="Park H."/>
            <person name="Plett J.M."/>
            <person name="Magnuson J."/>
            <person name="Spatafora J.W."/>
            <person name="Nagy L.G."/>
            <person name="Henrissat B."/>
            <person name="Grigoriev I.V."/>
            <person name="Yang Z.L."/>
            <person name="Xu J."/>
            <person name="Martin F.M."/>
        </authorList>
    </citation>
    <scope>NUCLEOTIDE SEQUENCE</scope>
    <source>
        <strain evidence="3">KKN 215</strain>
    </source>
</reference>
<feature type="compositionally biased region" description="Polar residues" evidence="2">
    <location>
        <begin position="517"/>
        <end position="539"/>
    </location>
</feature>
<evidence type="ECO:0000313" key="4">
    <source>
        <dbReference type="Proteomes" id="UP000813824"/>
    </source>
</evidence>
<organism evidence="3 4">
    <name type="scientific">Cristinia sonorae</name>
    <dbReference type="NCBI Taxonomy" id="1940300"/>
    <lineage>
        <taxon>Eukaryota</taxon>
        <taxon>Fungi</taxon>
        <taxon>Dikarya</taxon>
        <taxon>Basidiomycota</taxon>
        <taxon>Agaricomycotina</taxon>
        <taxon>Agaricomycetes</taxon>
        <taxon>Agaricomycetidae</taxon>
        <taxon>Agaricales</taxon>
        <taxon>Pleurotineae</taxon>
        <taxon>Stephanosporaceae</taxon>
        <taxon>Cristinia</taxon>
    </lineage>
</organism>
<feature type="coiled-coil region" evidence="1">
    <location>
        <begin position="316"/>
        <end position="343"/>
    </location>
</feature>
<protein>
    <submittedName>
        <fullName evidence="3">Uncharacterized protein</fullName>
    </submittedName>
</protein>
<dbReference type="EMBL" id="JAEVFJ010000002">
    <property type="protein sequence ID" value="KAH8106913.1"/>
    <property type="molecule type" value="Genomic_DNA"/>
</dbReference>
<evidence type="ECO:0000256" key="2">
    <source>
        <dbReference type="SAM" id="MobiDB-lite"/>
    </source>
</evidence>
<keyword evidence="4" id="KW-1185">Reference proteome</keyword>
<sequence length="998" mass="108223">MAVELNVSEDHPLALELTSLRSAVSRYQHEAHTASVKLQRHSLDTTHALEGAKLLEQENRRLSEELGVLRANPDLTPHPDSLKVPELTLALRKLSDKLTFTEETLLSRTSDLVSAQNALAQARQETGDARHIANLAKAGEEAARARERELERKVKAAEEERKMADMVVQEYADLVRNLEGRSKGPRPSIQVTREASSSSVTLVESLAEGKTGLQKLLGEFNVESERHASDMFELQGKLDVAHTSLESERKNVEDLRSQLAAALAKLDEYKADDNTAAKMVSRYMKFSQSTTDSLQKAMDNLKARHAATTSSYERQVESLRKSLQFERRQSETLRRALDELSEDISREAYGRRREISLRLAFLGREEGLAENLRRWIRKSKETFSRVLSKQPQPTDNSPLVEAFNRIVQDAERLMETLNGLQTSEEEPSAGSIARLLAAQDAVATLTRELHQETSRRLEAERRLTHFESLEGDPDTIPSATVLSPGGFMGNGSAFKLSDLPERTVSLPASPPPLVEARSSSNDGAPPSIETSQAQDQIVGTSSSVVSPTPDSISDALLQEAGIGAVPTTQPVAVEQQVTEIEDESSASHLTCGGDLDAESNTGDTVVSHNAVPMSSVEQELSPLPEIIVATVDLPVVPTGEQVHGAIIIPHGPDISLAVLGGGHEPPHDVIHDTTAVAPVAANASPSRSFTSLLSASPDLDTQQQLLADLRSTKHRYDDLQRSFRDCDIALKDLKREVGGLPDNLEAVLIVHTAVDRLKDYNEDARVELEIRISDEERIYSGYTTLLSIPGAISDEVDTNELENQIHAFVSGTDSAVAKAMQHLSRKLDDLQHDIASIKLTVHELAASTENQAESDPHSAGTQGGWSSWTGGLLGSSRPSSPAPTFGSVMTSPRLRHSVSLSRMNSSTGGEAHGASNTPFTGLGLRIPMPAHVTPRRPSTLPTGRPGPRPRVSSSSAMYLLGLGARSGSFSSQKPAGSPMGRKMSLLGKDGEVVESDIE</sequence>
<gene>
    <name evidence="3" type="ORF">BXZ70DRAFT_259831</name>
</gene>
<feature type="coiled-coil region" evidence="1">
    <location>
        <begin position="140"/>
        <end position="167"/>
    </location>
</feature>
<evidence type="ECO:0000256" key="1">
    <source>
        <dbReference type="SAM" id="Coils"/>
    </source>
</evidence>
<keyword evidence="1" id="KW-0175">Coiled coil</keyword>
<comment type="caution">
    <text evidence="3">The sequence shown here is derived from an EMBL/GenBank/DDBJ whole genome shotgun (WGS) entry which is preliminary data.</text>
</comment>
<evidence type="ECO:0000313" key="3">
    <source>
        <dbReference type="EMBL" id="KAH8106913.1"/>
    </source>
</evidence>
<feature type="region of interest" description="Disordered" evidence="2">
    <location>
        <begin position="502"/>
        <end position="548"/>
    </location>
</feature>
<proteinExistence type="predicted"/>